<feature type="compositionally biased region" description="Low complexity" evidence="1">
    <location>
        <begin position="357"/>
        <end position="369"/>
    </location>
</feature>
<dbReference type="Proteomes" id="UP000053831">
    <property type="component" value="Unassembled WGS sequence"/>
</dbReference>
<feature type="compositionally biased region" description="Basic and acidic residues" evidence="1">
    <location>
        <begin position="248"/>
        <end position="257"/>
    </location>
</feature>
<proteinExistence type="predicted"/>
<name>A0A0M8N978_ESCWE</name>
<sequence>MATRQGEENVATLFADVHYFYSPAEVKPRHHRFDKGSYVYLFENAGERRCRVEIANNPGTSDQDAFEGFLDQTYVRYSYRQHCTVSITVADSVAQNQWHLPTYDPRNENKYHYRLHSLDIYFWTQQDALQFVNAIRRVLPPNRIEVLDEPAPPVSQPMGMSAVVQRLENAAISDSKYRNDQASMHSASNSLSRNSIGSQADPRAPSGGPAAGSLPPPPPNPPQSQAQAAPADFTPMAYNPAAPAAPEAIRHREKTPPPDEDPLNPLAVAVAYDYQRQPFTPGPAPISQFPPMVTGHPPNFAPPPMHSGLLRTATTQAGLQAHGGHAGGDVSGAQGFPPPPPPPPPQSAPAPAPVPTPVAQQHQYQQHQQSPPPGGFSNYSYEQTSPPQQQKVSVDYSIHNQVFRPTEQESGHRAQAYQPKSDARGRMEENVGRFERGMSGMLKKFEKKFG</sequence>
<evidence type="ECO:0008006" key="4">
    <source>
        <dbReference type="Google" id="ProtNLM"/>
    </source>
</evidence>
<evidence type="ECO:0000313" key="3">
    <source>
        <dbReference type="Proteomes" id="UP000053831"/>
    </source>
</evidence>
<dbReference type="STRING" id="150374.A0A0M8N978"/>
<evidence type="ECO:0000313" key="2">
    <source>
        <dbReference type="EMBL" id="KOS23344.1"/>
    </source>
</evidence>
<organism evidence="2 3">
    <name type="scientific">Escovopsis weberi</name>
    <dbReference type="NCBI Taxonomy" id="150374"/>
    <lineage>
        <taxon>Eukaryota</taxon>
        <taxon>Fungi</taxon>
        <taxon>Dikarya</taxon>
        <taxon>Ascomycota</taxon>
        <taxon>Pezizomycotina</taxon>
        <taxon>Sordariomycetes</taxon>
        <taxon>Hypocreomycetidae</taxon>
        <taxon>Hypocreales</taxon>
        <taxon>Hypocreaceae</taxon>
        <taxon>Escovopsis</taxon>
    </lineage>
</organism>
<feature type="compositionally biased region" description="Low complexity" evidence="1">
    <location>
        <begin position="223"/>
        <end position="247"/>
    </location>
</feature>
<feature type="region of interest" description="Disordered" evidence="1">
    <location>
        <begin position="279"/>
        <end position="427"/>
    </location>
</feature>
<reference evidence="2 3" key="1">
    <citation type="submission" date="2015-07" db="EMBL/GenBank/DDBJ databases">
        <title>The genome of the fungus Escovopsis weberi, a specialized disease agent of ant agriculture.</title>
        <authorList>
            <person name="de Man T.J."/>
            <person name="Stajich J.E."/>
            <person name="Kubicek C.P."/>
            <person name="Chenthamara K."/>
            <person name="Atanasova L."/>
            <person name="Druzhinina I.S."/>
            <person name="Birnbaum S."/>
            <person name="Barribeau S.M."/>
            <person name="Teiling C."/>
            <person name="Suen G."/>
            <person name="Currie C."/>
            <person name="Gerardo N.M."/>
        </authorList>
    </citation>
    <scope>NUCLEOTIDE SEQUENCE [LARGE SCALE GENOMIC DNA]</scope>
</reference>
<protein>
    <recommendedName>
        <fullName evidence="4">RNA recognition motif-containing protein</fullName>
    </recommendedName>
</protein>
<dbReference type="AlphaFoldDB" id="A0A0M8N978"/>
<feature type="compositionally biased region" description="Pro residues" evidence="1">
    <location>
        <begin position="336"/>
        <end position="356"/>
    </location>
</feature>
<gene>
    <name evidence="2" type="ORF">ESCO_006658</name>
</gene>
<comment type="caution">
    <text evidence="2">The sequence shown here is derived from an EMBL/GenBank/DDBJ whole genome shotgun (WGS) entry which is preliminary data.</text>
</comment>
<feature type="compositionally biased region" description="Polar residues" evidence="1">
    <location>
        <begin position="180"/>
        <end position="198"/>
    </location>
</feature>
<feature type="region of interest" description="Disordered" evidence="1">
    <location>
        <begin position="176"/>
        <end position="264"/>
    </location>
</feature>
<feature type="compositionally biased region" description="Low complexity" evidence="1">
    <location>
        <begin position="200"/>
        <end position="213"/>
    </location>
</feature>
<dbReference type="OrthoDB" id="5408296at2759"/>
<keyword evidence="3" id="KW-1185">Reference proteome</keyword>
<evidence type="ECO:0000256" key="1">
    <source>
        <dbReference type="SAM" id="MobiDB-lite"/>
    </source>
</evidence>
<accession>A0A0M8N978</accession>
<dbReference type="EMBL" id="LGSR01000001">
    <property type="protein sequence ID" value="KOS23344.1"/>
    <property type="molecule type" value="Genomic_DNA"/>
</dbReference>
<feature type="compositionally biased region" description="Polar residues" evidence="1">
    <location>
        <begin position="377"/>
        <end position="392"/>
    </location>
</feature>